<keyword evidence="4 5" id="KW-0472">Membrane</keyword>
<evidence type="ECO:0000256" key="1">
    <source>
        <dbReference type="ARBA" id="ARBA00004651"/>
    </source>
</evidence>
<evidence type="ECO:0000256" key="3">
    <source>
        <dbReference type="ARBA" id="ARBA00022989"/>
    </source>
</evidence>
<dbReference type="GO" id="GO:0005886">
    <property type="term" value="C:plasma membrane"/>
    <property type="evidence" value="ECO:0007669"/>
    <property type="project" value="UniProtKB-SubCell"/>
</dbReference>
<evidence type="ECO:0008006" key="8">
    <source>
        <dbReference type="Google" id="ProtNLM"/>
    </source>
</evidence>
<proteinExistence type="predicted"/>
<name>A0A2H0QVP2_9BACT</name>
<feature type="transmembrane region" description="Helical" evidence="5">
    <location>
        <begin position="25"/>
        <end position="47"/>
    </location>
</feature>
<organism evidence="6 7">
    <name type="scientific">Candidatus Zambryskibacteria bacterium CG10_big_fil_rev_8_21_14_0_10_42_12</name>
    <dbReference type="NCBI Taxonomy" id="1975115"/>
    <lineage>
        <taxon>Bacteria</taxon>
        <taxon>Candidatus Zambryskiibacteriota</taxon>
    </lineage>
</organism>
<feature type="transmembrane region" description="Helical" evidence="5">
    <location>
        <begin position="59"/>
        <end position="78"/>
    </location>
</feature>
<reference evidence="6 7" key="1">
    <citation type="submission" date="2017-09" db="EMBL/GenBank/DDBJ databases">
        <title>Depth-based differentiation of microbial function through sediment-hosted aquifers and enrichment of novel symbionts in the deep terrestrial subsurface.</title>
        <authorList>
            <person name="Probst A.J."/>
            <person name="Ladd B."/>
            <person name="Jarett J.K."/>
            <person name="Geller-Mcgrath D.E."/>
            <person name="Sieber C.M."/>
            <person name="Emerson J.B."/>
            <person name="Anantharaman K."/>
            <person name="Thomas B.C."/>
            <person name="Malmstrom R."/>
            <person name="Stieglmeier M."/>
            <person name="Klingl A."/>
            <person name="Woyke T."/>
            <person name="Ryan C.M."/>
            <person name="Banfield J.F."/>
        </authorList>
    </citation>
    <scope>NUCLEOTIDE SEQUENCE [LARGE SCALE GENOMIC DNA]</scope>
    <source>
        <strain evidence="6">CG10_big_fil_rev_8_21_14_0_10_42_12</strain>
    </source>
</reference>
<keyword evidence="3 5" id="KW-1133">Transmembrane helix</keyword>
<dbReference type="InterPro" id="IPR036640">
    <property type="entry name" value="ABC1_TM_sf"/>
</dbReference>
<evidence type="ECO:0000313" key="7">
    <source>
        <dbReference type="Proteomes" id="UP000231333"/>
    </source>
</evidence>
<evidence type="ECO:0000256" key="2">
    <source>
        <dbReference type="ARBA" id="ARBA00022692"/>
    </source>
</evidence>
<comment type="caution">
    <text evidence="6">The sequence shown here is derived from an EMBL/GenBank/DDBJ whole genome shotgun (WGS) entry which is preliminary data.</text>
</comment>
<evidence type="ECO:0000313" key="6">
    <source>
        <dbReference type="EMBL" id="PIR38341.1"/>
    </source>
</evidence>
<sequence>MEMNTEKTPDIQPLIKKRDALRHRMFLLILEIALWFGIPAFGAFFLGNYIDDIYGTGHRYLLIFLIIAFVLSWVAIIWRTKTLSKKLAEAEKEVREFKESQK</sequence>
<dbReference type="GO" id="GO:0005524">
    <property type="term" value="F:ATP binding"/>
    <property type="evidence" value="ECO:0007669"/>
    <property type="project" value="InterPro"/>
</dbReference>
<evidence type="ECO:0000256" key="4">
    <source>
        <dbReference type="ARBA" id="ARBA00023136"/>
    </source>
</evidence>
<protein>
    <recommendedName>
        <fullName evidence="8">AtpZ/AtpI family protein</fullName>
    </recommendedName>
</protein>
<evidence type="ECO:0000256" key="5">
    <source>
        <dbReference type="SAM" id="Phobius"/>
    </source>
</evidence>
<dbReference type="SUPFAM" id="SSF90123">
    <property type="entry name" value="ABC transporter transmembrane region"/>
    <property type="match status" value="1"/>
</dbReference>
<dbReference type="EMBL" id="PCXL01000011">
    <property type="protein sequence ID" value="PIR38341.1"/>
    <property type="molecule type" value="Genomic_DNA"/>
</dbReference>
<keyword evidence="2 5" id="KW-0812">Transmembrane</keyword>
<gene>
    <name evidence="6" type="ORF">COV34_01915</name>
</gene>
<comment type="subcellular location">
    <subcellularLocation>
        <location evidence="1">Cell membrane</location>
        <topology evidence="1">Multi-pass membrane protein</topology>
    </subcellularLocation>
</comment>
<dbReference type="AlphaFoldDB" id="A0A2H0QVP2"/>
<dbReference type="Proteomes" id="UP000231333">
    <property type="component" value="Unassembled WGS sequence"/>
</dbReference>
<accession>A0A2H0QVP2</accession>